<dbReference type="InterPro" id="IPR043502">
    <property type="entry name" value="DNA/RNA_pol_sf"/>
</dbReference>
<keyword evidence="3" id="KW-0540">Nuclease</keyword>
<dbReference type="GO" id="GO:0016787">
    <property type="term" value="F:hydrolase activity"/>
    <property type="evidence" value="ECO:0007669"/>
    <property type="project" value="UniProtKB-KW"/>
</dbReference>
<gene>
    <name evidence="8" type="ORF">PC113_g6186</name>
    <name evidence="9" type="ORF">PC115_g5363</name>
    <name evidence="10" type="ORF">PC117_g5964</name>
    <name evidence="11" type="ORF">PC118_g4358</name>
    <name evidence="12" type="ORF">PC129_g4104</name>
</gene>
<keyword evidence="1" id="KW-0808">Transferase</keyword>
<dbReference type="Proteomes" id="UP000736787">
    <property type="component" value="Unassembled WGS sequence"/>
</dbReference>
<dbReference type="Proteomes" id="UP000774804">
    <property type="component" value="Unassembled WGS sequence"/>
</dbReference>
<keyword evidence="2" id="KW-0548">Nucleotidyltransferase</keyword>
<evidence type="ECO:0000256" key="2">
    <source>
        <dbReference type="ARBA" id="ARBA00022695"/>
    </source>
</evidence>
<feature type="domain" description="Reverse transcriptase RNase H-like" evidence="7">
    <location>
        <begin position="8"/>
        <end position="88"/>
    </location>
</feature>
<dbReference type="EMBL" id="RCMV01000088">
    <property type="protein sequence ID" value="KAG3225281.1"/>
    <property type="molecule type" value="Genomic_DNA"/>
</dbReference>
<keyword evidence="4" id="KW-0255">Endonuclease</keyword>
<dbReference type="Proteomes" id="UP000697107">
    <property type="component" value="Unassembled WGS sequence"/>
</dbReference>
<reference evidence="12" key="1">
    <citation type="submission" date="2018-05" db="EMBL/GenBank/DDBJ databases">
        <title>Effector identification in a new, highly contiguous assembly of the strawberry crown rot pathogen Phytophthora cactorum.</title>
        <authorList>
            <person name="Armitage A.D."/>
            <person name="Nellist C.F."/>
            <person name="Bates H."/>
            <person name="Vickerstaff R.J."/>
            <person name="Harrison R.J."/>
        </authorList>
    </citation>
    <scope>NUCLEOTIDE SEQUENCE</scope>
    <source>
        <strain evidence="8">15-7</strain>
        <strain evidence="9">4032</strain>
        <strain evidence="10">4040</strain>
        <strain evidence="11">P415</strain>
        <strain evidence="12">P421</strain>
    </source>
</reference>
<keyword evidence="5" id="KW-0378">Hydrolase</keyword>
<evidence type="ECO:0000259" key="7">
    <source>
        <dbReference type="Pfam" id="PF17917"/>
    </source>
</evidence>
<evidence type="ECO:0000313" key="12">
    <source>
        <dbReference type="EMBL" id="KAG3225281.1"/>
    </source>
</evidence>
<dbReference type="EMBL" id="RCMK01000109">
    <property type="protein sequence ID" value="KAG2948493.1"/>
    <property type="molecule type" value="Genomic_DNA"/>
</dbReference>
<evidence type="ECO:0000256" key="6">
    <source>
        <dbReference type="ARBA" id="ARBA00022918"/>
    </source>
</evidence>
<evidence type="ECO:0000313" key="9">
    <source>
        <dbReference type="EMBL" id="KAG2933798.1"/>
    </source>
</evidence>
<dbReference type="GO" id="GO:0004519">
    <property type="term" value="F:endonuclease activity"/>
    <property type="evidence" value="ECO:0007669"/>
    <property type="project" value="UniProtKB-KW"/>
</dbReference>
<name>A0A8T1ILX0_9STRA</name>
<dbReference type="Proteomes" id="UP000735874">
    <property type="component" value="Unassembled WGS sequence"/>
</dbReference>
<proteinExistence type="predicted"/>
<evidence type="ECO:0000313" key="11">
    <source>
        <dbReference type="EMBL" id="KAG2992787.1"/>
    </source>
</evidence>
<dbReference type="SUPFAM" id="SSF56672">
    <property type="entry name" value="DNA/RNA polymerases"/>
    <property type="match status" value="1"/>
</dbReference>
<evidence type="ECO:0000256" key="4">
    <source>
        <dbReference type="ARBA" id="ARBA00022759"/>
    </source>
</evidence>
<dbReference type="VEuPathDB" id="FungiDB:PC110_g4420"/>
<evidence type="ECO:0000313" key="10">
    <source>
        <dbReference type="EMBL" id="KAG2948493.1"/>
    </source>
</evidence>
<evidence type="ECO:0000256" key="1">
    <source>
        <dbReference type="ARBA" id="ARBA00022679"/>
    </source>
</evidence>
<protein>
    <recommendedName>
        <fullName evidence="7">Reverse transcriptase RNase H-like domain-containing protein</fullName>
    </recommendedName>
</protein>
<accession>A0A8T1ILX0</accession>
<organism evidence="12 13">
    <name type="scientific">Phytophthora cactorum</name>
    <dbReference type="NCBI Taxonomy" id="29920"/>
    <lineage>
        <taxon>Eukaryota</taxon>
        <taxon>Sar</taxon>
        <taxon>Stramenopiles</taxon>
        <taxon>Oomycota</taxon>
        <taxon>Peronosporomycetes</taxon>
        <taxon>Peronosporales</taxon>
        <taxon>Peronosporaceae</taxon>
        <taxon>Phytophthora</taxon>
    </lineage>
</organism>
<dbReference type="GO" id="GO:0003964">
    <property type="term" value="F:RNA-directed DNA polymerase activity"/>
    <property type="evidence" value="ECO:0007669"/>
    <property type="project" value="UniProtKB-KW"/>
</dbReference>
<evidence type="ECO:0000313" key="8">
    <source>
        <dbReference type="EMBL" id="KAG2862576.1"/>
    </source>
</evidence>
<sequence>MIFPDDDCEVCVFVDANQDGYAIVLTQVGEWNDDLSVAEQDQWLIICKGGVFKDSQSRWPIIDKEAYPIVKACQDLSYVLQRAKGFRLSQTSFTYLRWR</sequence>
<dbReference type="InterPro" id="IPR041373">
    <property type="entry name" value="RT_RNaseH"/>
</dbReference>
<evidence type="ECO:0000313" key="13">
    <source>
        <dbReference type="Proteomes" id="UP000760860"/>
    </source>
</evidence>
<dbReference type="EMBL" id="RCMG01000125">
    <property type="protein sequence ID" value="KAG2862576.1"/>
    <property type="molecule type" value="Genomic_DNA"/>
</dbReference>
<keyword evidence="6" id="KW-0695">RNA-directed DNA polymerase</keyword>
<evidence type="ECO:0000256" key="5">
    <source>
        <dbReference type="ARBA" id="ARBA00022801"/>
    </source>
</evidence>
<dbReference type="EMBL" id="RCMI01000111">
    <property type="protein sequence ID" value="KAG2933798.1"/>
    <property type="molecule type" value="Genomic_DNA"/>
</dbReference>
<dbReference type="Pfam" id="PF17917">
    <property type="entry name" value="RT_RNaseH"/>
    <property type="match status" value="1"/>
</dbReference>
<dbReference type="Proteomes" id="UP000760860">
    <property type="component" value="Unassembled WGS sequence"/>
</dbReference>
<comment type="caution">
    <text evidence="12">The sequence shown here is derived from an EMBL/GenBank/DDBJ whole genome shotgun (WGS) entry which is preliminary data.</text>
</comment>
<dbReference type="AlphaFoldDB" id="A0A8T1ILX0"/>
<dbReference type="EMBL" id="RCML01000081">
    <property type="protein sequence ID" value="KAG2992787.1"/>
    <property type="molecule type" value="Genomic_DNA"/>
</dbReference>
<evidence type="ECO:0000256" key="3">
    <source>
        <dbReference type="ARBA" id="ARBA00022722"/>
    </source>
</evidence>